<dbReference type="Gene3D" id="1.20.5.4820">
    <property type="match status" value="1"/>
</dbReference>
<dbReference type="GO" id="GO:0005737">
    <property type="term" value="C:cytoplasm"/>
    <property type="evidence" value="ECO:0007669"/>
    <property type="project" value="TreeGrafter"/>
</dbReference>
<organism evidence="11 12">
    <name type="scientific">Gulo gulo</name>
    <name type="common">Wolverine</name>
    <name type="synonym">Gluton</name>
    <dbReference type="NCBI Taxonomy" id="48420"/>
    <lineage>
        <taxon>Eukaryota</taxon>
        <taxon>Metazoa</taxon>
        <taxon>Chordata</taxon>
        <taxon>Craniata</taxon>
        <taxon>Vertebrata</taxon>
        <taxon>Euteleostomi</taxon>
        <taxon>Mammalia</taxon>
        <taxon>Eutheria</taxon>
        <taxon>Laurasiatheria</taxon>
        <taxon>Carnivora</taxon>
        <taxon>Caniformia</taxon>
        <taxon>Musteloidea</taxon>
        <taxon>Mustelidae</taxon>
        <taxon>Guloninae</taxon>
        <taxon>Gulo</taxon>
    </lineage>
</organism>
<keyword evidence="1" id="KW-0677">Repeat</keyword>
<dbReference type="GO" id="GO:0007605">
    <property type="term" value="P:sensory perception of sound"/>
    <property type="evidence" value="ECO:0007669"/>
    <property type="project" value="TreeGrafter"/>
</dbReference>
<evidence type="ECO:0000256" key="4">
    <source>
        <dbReference type="ARBA" id="ARBA00022860"/>
    </source>
</evidence>
<dbReference type="GO" id="GO:0005524">
    <property type="term" value="F:ATP binding"/>
    <property type="evidence" value="ECO:0007669"/>
    <property type="project" value="UniProtKB-KW"/>
</dbReference>
<protein>
    <recommendedName>
        <fullName evidence="6">Unconventional myosin-Ia</fullName>
    </recommendedName>
    <alternativeName>
        <fullName evidence="7">Brush border myosin I</fullName>
    </alternativeName>
    <alternativeName>
        <fullName evidence="8">Myosin I heavy chain</fullName>
    </alternativeName>
</protein>
<evidence type="ECO:0000256" key="3">
    <source>
        <dbReference type="ARBA" id="ARBA00022840"/>
    </source>
</evidence>
<feature type="non-terminal residue" evidence="11">
    <location>
        <position position="1"/>
    </location>
</feature>
<evidence type="ECO:0000256" key="7">
    <source>
        <dbReference type="ARBA" id="ARBA00041221"/>
    </source>
</evidence>
<dbReference type="PROSITE" id="PS51456">
    <property type="entry name" value="MYOSIN_MOTOR"/>
    <property type="match status" value="1"/>
</dbReference>
<dbReference type="PANTHER" id="PTHR13140">
    <property type="entry name" value="MYOSIN"/>
    <property type="match status" value="1"/>
</dbReference>
<dbReference type="SUPFAM" id="SSF52540">
    <property type="entry name" value="P-loop containing nucleoside triphosphate hydrolases"/>
    <property type="match status" value="1"/>
</dbReference>
<evidence type="ECO:0000256" key="6">
    <source>
        <dbReference type="ARBA" id="ARBA00039640"/>
    </source>
</evidence>
<dbReference type="GO" id="GO:0006897">
    <property type="term" value="P:endocytosis"/>
    <property type="evidence" value="ECO:0007669"/>
    <property type="project" value="TreeGrafter"/>
</dbReference>
<dbReference type="InterPro" id="IPR001609">
    <property type="entry name" value="Myosin_head_motor_dom-like"/>
</dbReference>
<dbReference type="GO" id="GO:0005902">
    <property type="term" value="C:microvillus"/>
    <property type="evidence" value="ECO:0007669"/>
    <property type="project" value="TreeGrafter"/>
</dbReference>
<dbReference type="GO" id="GO:0005516">
    <property type="term" value="F:calmodulin binding"/>
    <property type="evidence" value="ECO:0007669"/>
    <property type="project" value="UniProtKB-KW"/>
</dbReference>
<feature type="domain" description="Myosin motor" evidence="10">
    <location>
        <begin position="1"/>
        <end position="34"/>
    </location>
</feature>
<comment type="caution">
    <text evidence="11">The sequence shown here is derived from an EMBL/GenBank/DDBJ whole genome shotgun (WGS) entry which is preliminary data.</text>
</comment>
<feature type="non-terminal residue" evidence="11">
    <location>
        <position position="75"/>
    </location>
</feature>
<dbReference type="Pfam" id="PF00612">
    <property type="entry name" value="IQ"/>
    <property type="match status" value="1"/>
</dbReference>
<dbReference type="GO" id="GO:0000146">
    <property type="term" value="F:microfilament motor activity"/>
    <property type="evidence" value="ECO:0007669"/>
    <property type="project" value="TreeGrafter"/>
</dbReference>
<evidence type="ECO:0000256" key="9">
    <source>
        <dbReference type="PROSITE-ProRule" id="PRU00782"/>
    </source>
</evidence>
<accession>A0A9X9MCQ0</accession>
<evidence type="ECO:0000313" key="12">
    <source>
        <dbReference type="Proteomes" id="UP000269945"/>
    </source>
</evidence>
<keyword evidence="5 9" id="KW-0009">Actin-binding</keyword>
<evidence type="ECO:0000313" key="11">
    <source>
        <dbReference type="EMBL" id="VCX42430.1"/>
    </source>
</evidence>
<dbReference type="GO" id="GO:0016459">
    <property type="term" value="C:myosin complex"/>
    <property type="evidence" value="ECO:0007669"/>
    <property type="project" value="UniProtKB-KW"/>
</dbReference>
<dbReference type="GO" id="GO:0005886">
    <property type="term" value="C:plasma membrane"/>
    <property type="evidence" value="ECO:0007669"/>
    <property type="project" value="TreeGrafter"/>
</dbReference>
<gene>
    <name evidence="11" type="ORF">BN2614_LOCUS4</name>
</gene>
<dbReference type="SMART" id="SM00015">
    <property type="entry name" value="IQ"/>
    <property type="match status" value="1"/>
</dbReference>
<dbReference type="GO" id="GO:0051015">
    <property type="term" value="F:actin filament binding"/>
    <property type="evidence" value="ECO:0007669"/>
    <property type="project" value="TreeGrafter"/>
</dbReference>
<keyword evidence="9" id="KW-0505">Motor protein</keyword>
<evidence type="ECO:0000256" key="1">
    <source>
        <dbReference type="ARBA" id="ARBA00022737"/>
    </source>
</evidence>
<sequence length="75" mass="8961">VGELSLSSEELAFGKTKIFIRSPKTLFFLEEQRRLRLQQLATLIQKTYRGWRCRAHYQLMRKSQIVISAWFRGSR</sequence>
<dbReference type="GO" id="GO:0007015">
    <property type="term" value="P:actin filament organization"/>
    <property type="evidence" value="ECO:0007669"/>
    <property type="project" value="TreeGrafter"/>
</dbReference>
<proteinExistence type="inferred from homology"/>
<dbReference type="GO" id="GO:0005903">
    <property type="term" value="C:brush border"/>
    <property type="evidence" value="ECO:0007669"/>
    <property type="project" value="TreeGrafter"/>
</dbReference>
<dbReference type="InterPro" id="IPR000048">
    <property type="entry name" value="IQ_motif_EF-hand-BS"/>
</dbReference>
<dbReference type="PANTHER" id="PTHR13140:SF291">
    <property type="entry name" value="UNCONVENTIONAL MYOSIN-IA"/>
    <property type="match status" value="1"/>
</dbReference>
<comment type="similarity">
    <text evidence="9">Belongs to the TRAFAC class myosin-kinesin ATPase superfamily. Myosin family.</text>
</comment>
<dbReference type="InterPro" id="IPR027417">
    <property type="entry name" value="P-loop_NTPase"/>
</dbReference>
<keyword evidence="12" id="KW-1185">Reference proteome</keyword>
<dbReference type="Proteomes" id="UP000269945">
    <property type="component" value="Unassembled WGS sequence"/>
</dbReference>
<evidence type="ECO:0000259" key="10">
    <source>
        <dbReference type="PROSITE" id="PS51456"/>
    </source>
</evidence>
<dbReference type="PROSITE" id="PS50096">
    <property type="entry name" value="IQ"/>
    <property type="match status" value="1"/>
</dbReference>
<keyword evidence="4" id="KW-0112">Calmodulin-binding</keyword>
<evidence type="ECO:0000256" key="5">
    <source>
        <dbReference type="ARBA" id="ARBA00023203"/>
    </source>
</evidence>
<comment type="caution">
    <text evidence="9">Lacks conserved residue(s) required for the propagation of feature annotation.</text>
</comment>
<dbReference type="EMBL" id="CYRY02046670">
    <property type="protein sequence ID" value="VCX42430.1"/>
    <property type="molecule type" value="Genomic_DNA"/>
</dbReference>
<reference evidence="11 12" key="1">
    <citation type="submission" date="2018-10" db="EMBL/GenBank/DDBJ databases">
        <authorList>
            <person name="Ekblom R."/>
            <person name="Jareborg N."/>
        </authorList>
    </citation>
    <scope>NUCLEOTIDE SEQUENCE [LARGE SCALE GENOMIC DNA]</scope>
    <source>
        <tissue evidence="11">Muscle</tissue>
    </source>
</reference>
<keyword evidence="2" id="KW-0547">Nucleotide-binding</keyword>
<dbReference type="GO" id="GO:0030048">
    <property type="term" value="P:actin filament-based movement"/>
    <property type="evidence" value="ECO:0007669"/>
    <property type="project" value="TreeGrafter"/>
</dbReference>
<evidence type="ECO:0000256" key="8">
    <source>
        <dbReference type="ARBA" id="ARBA00041380"/>
    </source>
</evidence>
<dbReference type="AlphaFoldDB" id="A0A9X9MCQ0"/>
<evidence type="ECO:0000256" key="2">
    <source>
        <dbReference type="ARBA" id="ARBA00022741"/>
    </source>
</evidence>
<keyword evidence="3" id="KW-0067">ATP-binding</keyword>
<keyword evidence="9" id="KW-0518">Myosin</keyword>
<name>A0A9X9MCQ0_GULGU</name>